<proteinExistence type="predicted"/>
<reference evidence="2 3" key="2">
    <citation type="journal article" date="2008" name="Nature">
        <title>The Phaeodactylum genome reveals the evolutionary history of diatom genomes.</title>
        <authorList>
            <person name="Bowler C."/>
            <person name="Allen A.E."/>
            <person name="Badger J.H."/>
            <person name="Grimwood J."/>
            <person name="Jabbari K."/>
            <person name="Kuo A."/>
            <person name="Maheswari U."/>
            <person name="Martens C."/>
            <person name="Maumus F."/>
            <person name="Otillar R.P."/>
            <person name="Rayko E."/>
            <person name="Salamov A."/>
            <person name="Vandepoele K."/>
            <person name="Beszteri B."/>
            <person name="Gruber A."/>
            <person name="Heijde M."/>
            <person name="Katinka M."/>
            <person name="Mock T."/>
            <person name="Valentin K."/>
            <person name="Verret F."/>
            <person name="Berges J.A."/>
            <person name="Brownlee C."/>
            <person name="Cadoret J.P."/>
            <person name="Chiovitti A."/>
            <person name="Choi C.J."/>
            <person name="Coesel S."/>
            <person name="De Martino A."/>
            <person name="Detter J.C."/>
            <person name="Durkin C."/>
            <person name="Falciatore A."/>
            <person name="Fournet J."/>
            <person name="Haruta M."/>
            <person name="Huysman M.J."/>
            <person name="Jenkins B.D."/>
            <person name="Jiroutova K."/>
            <person name="Jorgensen R.E."/>
            <person name="Joubert Y."/>
            <person name="Kaplan A."/>
            <person name="Kroger N."/>
            <person name="Kroth P.G."/>
            <person name="La Roche J."/>
            <person name="Lindquist E."/>
            <person name="Lommer M."/>
            <person name="Martin-Jezequel V."/>
            <person name="Lopez P.J."/>
            <person name="Lucas S."/>
            <person name="Mangogna M."/>
            <person name="McGinnis K."/>
            <person name="Medlin L.K."/>
            <person name="Montsant A."/>
            <person name="Oudot-Le Secq M.P."/>
            <person name="Napoli C."/>
            <person name="Obornik M."/>
            <person name="Parker M.S."/>
            <person name="Petit J.L."/>
            <person name="Porcel B.M."/>
            <person name="Poulsen N."/>
            <person name="Robison M."/>
            <person name="Rychlewski L."/>
            <person name="Rynearson T.A."/>
            <person name="Schmutz J."/>
            <person name="Shapiro H."/>
            <person name="Siaut M."/>
            <person name="Stanley M."/>
            <person name="Sussman M.R."/>
            <person name="Taylor A.R."/>
            <person name="Vardi A."/>
            <person name="von Dassow P."/>
            <person name="Vyverman W."/>
            <person name="Willis A."/>
            <person name="Wyrwicz L.S."/>
            <person name="Rokhsar D.S."/>
            <person name="Weissenbach J."/>
            <person name="Armbrust E.V."/>
            <person name="Green B.R."/>
            <person name="Van de Peer Y."/>
            <person name="Grigoriev I.V."/>
        </authorList>
    </citation>
    <scope>NUCLEOTIDE SEQUENCE [LARGE SCALE GENOMIC DNA]</scope>
    <source>
        <strain evidence="2 3">CCMP1335</strain>
    </source>
</reference>
<gene>
    <name evidence="2" type="ORF">THAPSDRAFT_25660</name>
</gene>
<protein>
    <submittedName>
        <fullName evidence="2">Uncharacterized protein</fullName>
    </submittedName>
</protein>
<reference evidence="2 3" key="1">
    <citation type="journal article" date="2004" name="Science">
        <title>The genome of the diatom Thalassiosira pseudonana: ecology, evolution, and metabolism.</title>
        <authorList>
            <person name="Armbrust E.V."/>
            <person name="Berges J.A."/>
            <person name="Bowler C."/>
            <person name="Green B.R."/>
            <person name="Martinez D."/>
            <person name="Putnam N.H."/>
            <person name="Zhou S."/>
            <person name="Allen A.E."/>
            <person name="Apt K.E."/>
            <person name="Bechner M."/>
            <person name="Brzezinski M.A."/>
            <person name="Chaal B.K."/>
            <person name="Chiovitti A."/>
            <person name="Davis A.K."/>
            <person name="Demarest M.S."/>
            <person name="Detter J.C."/>
            <person name="Glavina T."/>
            <person name="Goodstein D."/>
            <person name="Hadi M.Z."/>
            <person name="Hellsten U."/>
            <person name="Hildebrand M."/>
            <person name="Jenkins B.D."/>
            <person name="Jurka J."/>
            <person name="Kapitonov V.V."/>
            <person name="Kroger N."/>
            <person name="Lau W.W."/>
            <person name="Lane T.W."/>
            <person name="Larimer F.W."/>
            <person name="Lippmeier J.C."/>
            <person name="Lucas S."/>
            <person name="Medina M."/>
            <person name="Montsant A."/>
            <person name="Obornik M."/>
            <person name="Parker M.S."/>
            <person name="Palenik B."/>
            <person name="Pazour G.J."/>
            <person name="Richardson P.M."/>
            <person name="Rynearson T.A."/>
            <person name="Saito M.A."/>
            <person name="Schwartz D.C."/>
            <person name="Thamatrakoln K."/>
            <person name="Valentin K."/>
            <person name="Vardi A."/>
            <person name="Wilkerson F.P."/>
            <person name="Rokhsar D.S."/>
        </authorList>
    </citation>
    <scope>NUCLEOTIDE SEQUENCE [LARGE SCALE GENOMIC DNA]</scope>
    <source>
        <strain evidence="2 3">CCMP1335</strain>
    </source>
</reference>
<dbReference type="AlphaFoldDB" id="B8CEY8"/>
<dbReference type="Gene3D" id="3.40.390.10">
    <property type="entry name" value="Collagenase (Catalytic Domain)"/>
    <property type="match status" value="1"/>
</dbReference>
<dbReference type="GeneID" id="7443392"/>
<feature type="compositionally biased region" description="Polar residues" evidence="1">
    <location>
        <begin position="195"/>
        <end position="204"/>
    </location>
</feature>
<feature type="region of interest" description="Disordered" evidence="1">
    <location>
        <begin position="172"/>
        <end position="205"/>
    </location>
</feature>
<dbReference type="SUPFAM" id="SSF55486">
    <property type="entry name" value="Metalloproteases ('zincins'), catalytic domain"/>
    <property type="match status" value="1"/>
</dbReference>
<feature type="region of interest" description="Disordered" evidence="1">
    <location>
        <begin position="302"/>
        <end position="328"/>
    </location>
</feature>
<sequence length="664" mass="73985">MTSPSTRPPTSVLLASAQSMSPKPLLSLNSPTSFGIASVLTPLKLQSPPPPSHSSTTLVPNWTRLVNVVNTTDDDEIAMSNTTNSTTGLAPTYAGIETSRAYQSGLLKSDFNISSNHPSIRVAFRYVVVADEAERNDNSAGKNGSSEDDDAIYLCWIGQDGSPHHFYSINSVRQRQGSSAETKSSNLRKRKAARDTNQTNSNTADYDIVNENDHVETTKPGHAFVFCRRIEYDSSFAQGGVATAVDEDDSYEEESTKVVNFNGVTVFLRRQQSKTDSNNNKTESDDKWEAFLIVGGYRPGLMESSSEEVSSEESDGEDSSSDEDDDGDETKIQLVTLKCFQNKQLKTDDGDDDDDDPGPKMVDCSSCLQLIPFLRGALGPKLQHTHAFVSMHNTASRDNEYEVTVCMTQLDPTPIDTSSKHYDEVFLGGWPCRVEPGCFPDDEEGIALRARFEADLLAASLCLPPSACAKLKKSTPIWFNKSQQFGPKAAPIRGRDLCFHPGSRWLVRNGMNAAKQGGVEVYDVKHYLSDCDLWGPGGLFLHELSHAWHYLHTENAYDNAPIKECYDKAMEEDLYKCVEVHGPQGPKCKAYACQDQMEYFAELSVAFLGGLDDEKEHNKWFPFNRKQLKEHDPRAFDMLHKMWKLDEEKGRWGRMSSWFRTNGD</sequence>
<dbReference type="InterPro" id="IPR024079">
    <property type="entry name" value="MetalloPept_cat_dom_sf"/>
</dbReference>
<evidence type="ECO:0000313" key="3">
    <source>
        <dbReference type="Proteomes" id="UP000001449"/>
    </source>
</evidence>
<dbReference type="RefSeq" id="XP_002294626.1">
    <property type="nucleotide sequence ID" value="XM_002294590.1"/>
</dbReference>
<accession>B8CEY8</accession>
<feature type="compositionally biased region" description="Polar residues" evidence="1">
    <location>
        <begin position="172"/>
        <end position="185"/>
    </location>
</feature>
<keyword evidence="3" id="KW-1185">Reference proteome</keyword>
<dbReference type="OMA" id="PGHAFVF"/>
<dbReference type="eggNOG" id="ENOG502S67A">
    <property type="taxonomic scope" value="Eukaryota"/>
</dbReference>
<organism evidence="2 3">
    <name type="scientific">Thalassiosira pseudonana</name>
    <name type="common">Marine diatom</name>
    <name type="synonym">Cyclotella nana</name>
    <dbReference type="NCBI Taxonomy" id="35128"/>
    <lineage>
        <taxon>Eukaryota</taxon>
        <taxon>Sar</taxon>
        <taxon>Stramenopiles</taxon>
        <taxon>Ochrophyta</taxon>
        <taxon>Bacillariophyta</taxon>
        <taxon>Coscinodiscophyceae</taxon>
        <taxon>Thalassiosirophycidae</taxon>
        <taxon>Thalassiosirales</taxon>
        <taxon>Thalassiosiraceae</taxon>
        <taxon>Thalassiosira</taxon>
    </lineage>
</organism>
<name>B8CEY8_THAPS</name>
<dbReference type="GO" id="GO:0008237">
    <property type="term" value="F:metallopeptidase activity"/>
    <property type="evidence" value="ECO:0007669"/>
    <property type="project" value="InterPro"/>
</dbReference>
<feature type="compositionally biased region" description="Acidic residues" evidence="1">
    <location>
        <begin position="305"/>
        <end position="328"/>
    </location>
</feature>
<dbReference type="Proteomes" id="UP000001449">
    <property type="component" value="Chromosome 20"/>
</dbReference>
<dbReference type="EMBL" id="CM000652">
    <property type="protein sequence ID" value="EED87986.1"/>
    <property type="molecule type" value="Genomic_DNA"/>
</dbReference>
<evidence type="ECO:0000313" key="2">
    <source>
        <dbReference type="EMBL" id="EED87986.1"/>
    </source>
</evidence>
<dbReference type="HOGENOM" id="CLU_413646_0_0_1"/>
<evidence type="ECO:0000256" key="1">
    <source>
        <dbReference type="SAM" id="MobiDB-lite"/>
    </source>
</evidence>
<dbReference type="KEGG" id="tps:THAPSDRAFT_25660"/>
<dbReference type="PaxDb" id="35128-Thaps25660"/>
<dbReference type="InParanoid" id="B8CEY8"/>